<dbReference type="PANTHER" id="PTHR42663">
    <property type="entry name" value="HYDROLASE C777.06C-RELATED-RELATED"/>
    <property type="match status" value="1"/>
</dbReference>
<dbReference type="GeneID" id="66564346"/>
<dbReference type="InterPro" id="IPR036866">
    <property type="entry name" value="RibonucZ/Hydroxyglut_hydro"/>
</dbReference>
<organism evidence="2 3">
    <name type="scientific">Dickeya fangzhongdai</name>
    <dbReference type="NCBI Taxonomy" id="1778540"/>
    <lineage>
        <taxon>Bacteria</taxon>
        <taxon>Pseudomonadati</taxon>
        <taxon>Pseudomonadota</taxon>
        <taxon>Gammaproteobacteria</taxon>
        <taxon>Enterobacterales</taxon>
        <taxon>Pectobacteriaceae</taxon>
        <taxon>Dickeya</taxon>
    </lineage>
</organism>
<dbReference type="GO" id="GO:0008081">
    <property type="term" value="F:phosphoric diester hydrolase activity"/>
    <property type="evidence" value="ECO:0007669"/>
    <property type="project" value="InterPro"/>
</dbReference>
<feature type="domain" description="Metallo-beta-lactamase" evidence="1">
    <location>
        <begin position="36"/>
        <end position="220"/>
    </location>
</feature>
<name>A0A2K8QKF0_9GAMM</name>
<evidence type="ECO:0000313" key="2">
    <source>
        <dbReference type="EMBL" id="ATZ93976.1"/>
    </source>
</evidence>
<dbReference type="SMART" id="SM00849">
    <property type="entry name" value="Lactamase_B"/>
    <property type="match status" value="1"/>
</dbReference>
<dbReference type="AlphaFoldDB" id="A0A2K8QKF0"/>
<evidence type="ECO:0000259" key="1">
    <source>
        <dbReference type="SMART" id="SM00849"/>
    </source>
</evidence>
<dbReference type="NCBIfam" id="TIGR03307">
    <property type="entry name" value="PhnP"/>
    <property type="match status" value="1"/>
</dbReference>
<dbReference type="InterPro" id="IPR035682">
    <property type="entry name" value="PhnP_MBL"/>
</dbReference>
<proteinExistence type="predicted"/>
<dbReference type="Pfam" id="PF12706">
    <property type="entry name" value="Lactamase_B_2"/>
    <property type="match status" value="1"/>
</dbReference>
<dbReference type="SUPFAM" id="SSF56281">
    <property type="entry name" value="Metallo-hydrolase/oxidoreductase"/>
    <property type="match status" value="1"/>
</dbReference>
<dbReference type="Gene3D" id="3.60.15.10">
    <property type="entry name" value="Ribonuclease Z/Hydroxyacylglutathione hydrolase-like"/>
    <property type="match status" value="1"/>
</dbReference>
<dbReference type="CDD" id="cd07736">
    <property type="entry name" value="PhnP-like_MBL-fold"/>
    <property type="match status" value="1"/>
</dbReference>
<dbReference type="InterPro" id="IPR001279">
    <property type="entry name" value="Metallo-B-lactamas"/>
</dbReference>
<sequence>MELMFMGTGDAQQVPLTGCECIACERARLDPRFRRGPSSMLVRCDGEATLLDAGVTQLEQRFGVNEIRRILLTHYHVDHVQGLFSLRWGIGDRIPVFGPPDEQGCDDLYKHPRRLDFQLAMTPFQAVTMGALRVTALPLNHSKPTFGYLLEHGGQSVAYLTDTCGLPDDTLDFLRGKRLDHMVMDCTQPPRDRPPLNHSDLNTVLRVREQLRPTQTWLTHVSHETDAWLMLNDLPDGVRAAADGAWINV</sequence>
<keyword evidence="3" id="KW-1185">Reference proteome</keyword>
<protein>
    <submittedName>
        <fullName evidence="2">Phosphonate metabolism protein PhnP</fullName>
    </submittedName>
</protein>
<dbReference type="GO" id="GO:0019700">
    <property type="term" value="P:organic phosphonate catabolic process"/>
    <property type="evidence" value="ECO:0007669"/>
    <property type="project" value="InterPro"/>
</dbReference>
<dbReference type="RefSeq" id="WP_100849291.1">
    <property type="nucleotide sequence ID" value="NZ_BMJF01000001.1"/>
</dbReference>
<dbReference type="InterPro" id="IPR017693">
    <property type="entry name" value="Phosphonate_metab_PhnP"/>
</dbReference>
<dbReference type="Proteomes" id="UP000231901">
    <property type="component" value="Chromosome"/>
</dbReference>
<dbReference type="PANTHER" id="PTHR42663:SF6">
    <property type="entry name" value="HYDROLASE C777.06C-RELATED"/>
    <property type="match status" value="1"/>
</dbReference>
<evidence type="ECO:0000313" key="3">
    <source>
        <dbReference type="Proteomes" id="UP000231901"/>
    </source>
</evidence>
<gene>
    <name evidence="2" type="ORF">CVE23_08360</name>
</gene>
<reference evidence="3" key="1">
    <citation type="journal article" date="2018" name="Genome Announc.">
        <title>Complete genome sequence of a Dickeya fangzhongdai type strain causing bleeding canker of pear tree trunks.</title>
        <authorList>
            <person name="Zhao Y."/>
            <person name="Tian Y."/>
            <person name="Li X."/>
            <person name="Hu B."/>
        </authorList>
    </citation>
    <scope>NUCLEOTIDE SEQUENCE [LARGE SCALE GENOMIC DNA]</scope>
    <source>
        <strain evidence="3">DSM 101947</strain>
    </source>
</reference>
<accession>A0A2K8QKF0</accession>
<dbReference type="EMBL" id="CP025003">
    <property type="protein sequence ID" value="ATZ93976.1"/>
    <property type="molecule type" value="Genomic_DNA"/>
</dbReference>
<dbReference type="KEGG" id="dfn:CVE23_08360"/>